<keyword evidence="3" id="KW-1185">Reference proteome</keyword>
<evidence type="ECO:0000256" key="1">
    <source>
        <dbReference type="SAM" id="MobiDB-lite"/>
    </source>
</evidence>
<comment type="caution">
    <text evidence="2">The sequence shown here is derived from an EMBL/GenBank/DDBJ whole genome shotgun (WGS) entry which is preliminary data.</text>
</comment>
<gene>
    <name evidence="2" type="ORF">O181_096087</name>
</gene>
<feature type="compositionally biased region" description="Basic and acidic residues" evidence="1">
    <location>
        <begin position="35"/>
        <end position="58"/>
    </location>
</feature>
<proteinExistence type="predicted"/>
<evidence type="ECO:0000313" key="3">
    <source>
        <dbReference type="Proteomes" id="UP000765509"/>
    </source>
</evidence>
<reference evidence="2" key="1">
    <citation type="submission" date="2021-03" db="EMBL/GenBank/DDBJ databases">
        <title>Draft genome sequence of rust myrtle Austropuccinia psidii MF-1, a brazilian biotype.</title>
        <authorList>
            <person name="Quecine M.C."/>
            <person name="Pachon D.M.R."/>
            <person name="Bonatelli M.L."/>
            <person name="Correr F.H."/>
            <person name="Franceschini L.M."/>
            <person name="Leite T.F."/>
            <person name="Margarido G.R.A."/>
            <person name="Almeida C.A."/>
            <person name="Ferrarezi J.A."/>
            <person name="Labate C.A."/>
        </authorList>
    </citation>
    <scope>NUCLEOTIDE SEQUENCE</scope>
    <source>
        <strain evidence="2">MF-1</strain>
    </source>
</reference>
<name>A0A9Q3PD61_9BASI</name>
<dbReference type="OrthoDB" id="2507294at2759"/>
<dbReference type="EMBL" id="AVOT02063785">
    <property type="protein sequence ID" value="MBW0556372.1"/>
    <property type="molecule type" value="Genomic_DNA"/>
</dbReference>
<evidence type="ECO:0000313" key="2">
    <source>
        <dbReference type="EMBL" id="MBW0556372.1"/>
    </source>
</evidence>
<dbReference type="Proteomes" id="UP000765509">
    <property type="component" value="Unassembled WGS sequence"/>
</dbReference>
<feature type="region of interest" description="Disordered" evidence="1">
    <location>
        <begin position="92"/>
        <end position="121"/>
    </location>
</feature>
<feature type="region of interest" description="Disordered" evidence="1">
    <location>
        <begin position="35"/>
        <end position="72"/>
    </location>
</feature>
<protein>
    <submittedName>
        <fullName evidence="2">Uncharacterized protein</fullName>
    </submittedName>
</protein>
<accession>A0A9Q3PD61</accession>
<feature type="compositionally biased region" description="Basic and acidic residues" evidence="1">
    <location>
        <begin position="99"/>
        <end position="109"/>
    </location>
</feature>
<dbReference type="AlphaFoldDB" id="A0A9Q3PD61"/>
<organism evidence="2 3">
    <name type="scientific">Austropuccinia psidii MF-1</name>
    <dbReference type="NCBI Taxonomy" id="1389203"/>
    <lineage>
        <taxon>Eukaryota</taxon>
        <taxon>Fungi</taxon>
        <taxon>Dikarya</taxon>
        <taxon>Basidiomycota</taxon>
        <taxon>Pucciniomycotina</taxon>
        <taxon>Pucciniomycetes</taxon>
        <taxon>Pucciniales</taxon>
        <taxon>Sphaerophragmiaceae</taxon>
        <taxon>Austropuccinia</taxon>
    </lineage>
</organism>
<sequence>MWSRIGACPEKKVCRAMLHRRVYQFTRRHSDKDKNWQKLDIKSPNKPFIKKDEPRETFKPNTSNSNEQRKCHKCGGIAPLANNFLKKEKINEMVETEDCNDKEGESDSEKDTEELETSKSD</sequence>